<evidence type="ECO:0000313" key="1">
    <source>
        <dbReference type="EMBL" id="CAI9713635.1"/>
    </source>
</evidence>
<protein>
    <submittedName>
        <fullName evidence="1">Uncharacterized protein</fullName>
    </submittedName>
</protein>
<proteinExistence type="predicted"/>
<name>A0ACB0FKP6_RANTA</name>
<dbReference type="EMBL" id="OX596093">
    <property type="protein sequence ID" value="CAI9713635.1"/>
    <property type="molecule type" value="Genomic_DNA"/>
</dbReference>
<gene>
    <name evidence="1" type="ORF">MRATA1EN3_LOCUS24848</name>
</gene>
<accession>A0ACB0FKP6</accession>
<dbReference type="Proteomes" id="UP001162501">
    <property type="component" value="Chromosome 9"/>
</dbReference>
<sequence>MSPPPSGRRRGEGGDFGVVLLQDGGAEDGAPGPRDELLSLAFLRTQAGSCRGPPARGDVASHSRTLHTRQERGGSFREMTEAYVRLDSPAEDASLPPPPQGRAKYLSECL</sequence>
<reference evidence="1" key="1">
    <citation type="submission" date="2023-05" db="EMBL/GenBank/DDBJ databases">
        <authorList>
            <consortium name="ELIXIR-Norway"/>
        </authorList>
    </citation>
    <scope>NUCLEOTIDE SEQUENCE</scope>
</reference>
<organism evidence="1 2">
    <name type="scientific">Rangifer tarandus platyrhynchus</name>
    <name type="common">Svalbard reindeer</name>
    <dbReference type="NCBI Taxonomy" id="3082113"/>
    <lineage>
        <taxon>Eukaryota</taxon>
        <taxon>Metazoa</taxon>
        <taxon>Chordata</taxon>
        <taxon>Craniata</taxon>
        <taxon>Vertebrata</taxon>
        <taxon>Euteleostomi</taxon>
        <taxon>Mammalia</taxon>
        <taxon>Eutheria</taxon>
        <taxon>Laurasiatheria</taxon>
        <taxon>Artiodactyla</taxon>
        <taxon>Ruminantia</taxon>
        <taxon>Pecora</taxon>
        <taxon>Cervidae</taxon>
        <taxon>Odocoileinae</taxon>
        <taxon>Rangifer</taxon>
    </lineage>
</organism>
<evidence type="ECO:0000313" key="2">
    <source>
        <dbReference type="Proteomes" id="UP001162501"/>
    </source>
</evidence>